<comment type="similarity">
    <text evidence="2">Belongs to the GerABKC lipoprotein family.</text>
</comment>
<keyword evidence="11" id="KW-1185">Reference proteome</keyword>
<dbReference type="Pfam" id="PF05504">
    <property type="entry name" value="Spore_GerAC"/>
    <property type="match status" value="1"/>
</dbReference>
<dbReference type="InterPro" id="IPR008844">
    <property type="entry name" value="Spore_GerAC-like"/>
</dbReference>
<dbReference type="InterPro" id="IPR038501">
    <property type="entry name" value="Spore_GerAC_C_sf"/>
</dbReference>
<evidence type="ECO:0000256" key="3">
    <source>
        <dbReference type="ARBA" id="ARBA00022544"/>
    </source>
</evidence>
<evidence type="ECO:0000259" key="8">
    <source>
        <dbReference type="Pfam" id="PF05504"/>
    </source>
</evidence>
<dbReference type="RefSeq" id="WP_014827781.1">
    <property type="nucleotide sequence ID" value="NC_018068.1"/>
</dbReference>
<evidence type="ECO:0000256" key="2">
    <source>
        <dbReference type="ARBA" id="ARBA00007886"/>
    </source>
</evidence>
<dbReference type="InterPro" id="IPR046953">
    <property type="entry name" value="Spore_GerAC-like_C"/>
</dbReference>
<dbReference type="GO" id="GO:0016020">
    <property type="term" value="C:membrane"/>
    <property type="evidence" value="ECO:0007669"/>
    <property type="project" value="UniProtKB-SubCell"/>
</dbReference>
<dbReference type="KEGG" id="dai:Desaci_2876"/>
<comment type="subcellular location">
    <subcellularLocation>
        <location evidence="1">Membrane</location>
        <topology evidence="1">Lipid-anchor</topology>
    </subcellularLocation>
</comment>
<evidence type="ECO:0000256" key="4">
    <source>
        <dbReference type="ARBA" id="ARBA00022729"/>
    </source>
</evidence>
<protein>
    <submittedName>
        <fullName evidence="10">Germination protein, Ger(X)C family</fullName>
    </submittedName>
</protein>
<dbReference type="PROSITE" id="PS51257">
    <property type="entry name" value="PROKAR_LIPOPROTEIN"/>
    <property type="match status" value="1"/>
</dbReference>
<accession>I4D7L4</accession>
<feature type="domain" description="Spore germination GerAC-like C-terminal" evidence="8">
    <location>
        <begin position="216"/>
        <end position="378"/>
    </location>
</feature>
<evidence type="ECO:0000256" key="6">
    <source>
        <dbReference type="ARBA" id="ARBA00023139"/>
    </source>
</evidence>
<keyword evidence="7" id="KW-0449">Lipoprotein</keyword>
<dbReference type="Proteomes" id="UP000002892">
    <property type="component" value="Chromosome"/>
</dbReference>
<keyword evidence="5" id="KW-0472">Membrane</keyword>
<evidence type="ECO:0000256" key="7">
    <source>
        <dbReference type="ARBA" id="ARBA00023288"/>
    </source>
</evidence>
<dbReference type="GO" id="GO:0009847">
    <property type="term" value="P:spore germination"/>
    <property type="evidence" value="ECO:0007669"/>
    <property type="project" value="InterPro"/>
</dbReference>
<organism evidence="10 11">
    <name type="scientific">Desulfosporosinus acidiphilus (strain DSM 22704 / JCM 16185 / SJ4)</name>
    <dbReference type="NCBI Taxonomy" id="646529"/>
    <lineage>
        <taxon>Bacteria</taxon>
        <taxon>Bacillati</taxon>
        <taxon>Bacillota</taxon>
        <taxon>Clostridia</taxon>
        <taxon>Eubacteriales</taxon>
        <taxon>Desulfitobacteriaceae</taxon>
        <taxon>Desulfosporosinus</taxon>
    </lineage>
</organism>
<evidence type="ECO:0000256" key="1">
    <source>
        <dbReference type="ARBA" id="ARBA00004635"/>
    </source>
</evidence>
<sequence length="388" mass="43510">MKRFIIFLFCGFILLLLSGCWSKRELEKLAIVNVAGYDKEIIDGRVEYRITDLVLKPQRNKGASGKSGSGEGDLLLTGTGDTLQETSREATLRTPRQPFFGQMEAVIVGESLARDGLNQVIELLGRYPEARLRNYILVAKGTAYDVLKSKPEMDESLSREIIDFADSSNVKLGVSSSCDLNELFQDLLAEDRAVTTGVIKKSVSPTTHEDRISIIGMAAFRKDKLAGYLNVNETIGSLLLWNKFRNCRTPIAIVRSDQEKYTYLLRTDQCKIVPEIQGDSMHVKIILKTMGSVVDVSGIQVSSKSIPDLENEVGEKISAIVKDTIDKAQTLNSDFVGFGYFLHRQNPEIWHLWKDKWDRKFPDITYDVSVTAKIINVGDLNQNIQVNH</sequence>
<gene>
    <name evidence="10" type="ordered locus">Desaci_2876</name>
</gene>
<dbReference type="PANTHER" id="PTHR35789">
    <property type="entry name" value="SPORE GERMINATION PROTEIN B3"/>
    <property type="match status" value="1"/>
</dbReference>
<dbReference type="Gene3D" id="3.30.300.210">
    <property type="entry name" value="Nutrient germinant receptor protein C, domain 3"/>
    <property type="match status" value="1"/>
</dbReference>
<keyword evidence="3" id="KW-0309">Germination</keyword>
<dbReference type="NCBIfam" id="TIGR02887">
    <property type="entry name" value="spore_ger_x_C"/>
    <property type="match status" value="1"/>
</dbReference>
<proteinExistence type="inferred from homology"/>
<reference evidence="10 11" key="1">
    <citation type="journal article" date="2012" name="J. Bacteriol.">
        <title>Complete genome sequences of Desulfosporosinus orientis DSM765T, Desulfosporosinus youngiae DSM17734T, Desulfosporosinus meridiei DSM13257T, and Desulfosporosinus acidiphilus DSM22704T.</title>
        <authorList>
            <person name="Pester M."/>
            <person name="Brambilla E."/>
            <person name="Alazard D."/>
            <person name="Rattei T."/>
            <person name="Weinmaier T."/>
            <person name="Han J."/>
            <person name="Lucas S."/>
            <person name="Lapidus A."/>
            <person name="Cheng J.F."/>
            <person name="Goodwin L."/>
            <person name="Pitluck S."/>
            <person name="Peters L."/>
            <person name="Ovchinnikova G."/>
            <person name="Teshima H."/>
            <person name="Detter J.C."/>
            <person name="Han C.S."/>
            <person name="Tapia R."/>
            <person name="Land M.L."/>
            <person name="Hauser L."/>
            <person name="Kyrpides N.C."/>
            <person name="Ivanova N.N."/>
            <person name="Pagani I."/>
            <person name="Huntmann M."/>
            <person name="Wei C.L."/>
            <person name="Davenport K.W."/>
            <person name="Daligault H."/>
            <person name="Chain P.S."/>
            <person name="Chen A."/>
            <person name="Mavromatis K."/>
            <person name="Markowitz V."/>
            <person name="Szeto E."/>
            <person name="Mikhailova N."/>
            <person name="Pati A."/>
            <person name="Wagner M."/>
            <person name="Woyke T."/>
            <person name="Ollivier B."/>
            <person name="Klenk H.P."/>
            <person name="Spring S."/>
            <person name="Loy A."/>
        </authorList>
    </citation>
    <scope>NUCLEOTIDE SEQUENCE [LARGE SCALE GENOMIC DNA]</scope>
    <source>
        <strain evidence="11">DSM 22704 / JCM 16185 / SJ4</strain>
    </source>
</reference>
<evidence type="ECO:0000256" key="5">
    <source>
        <dbReference type="ARBA" id="ARBA00023136"/>
    </source>
</evidence>
<dbReference type="PANTHER" id="PTHR35789:SF1">
    <property type="entry name" value="SPORE GERMINATION PROTEIN B3"/>
    <property type="match status" value="1"/>
</dbReference>
<dbReference type="Pfam" id="PF25198">
    <property type="entry name" value="Spore_GerAC_N"/>
    <property type="match status" value="1"/>
</dbReference>
<dbReference type="AlphaFoldDB" id="I4D7L4"/>
<evidence type="ECO:0000313" key="10">
    <source>
        <dbReference type="EMBL" id="AFM41788.1"/>
    </source>
</evidence>
<dbReference type="STRING" id="646529.Desaci_2876"/>
<dbReference type="EMBL" id="CP003639">
    <property type="protein sequence ID" value="AFM41788.1"/>
    <property type="molecule type" value="Genomic_DNA"/>
</dbReference>
<keyword evidence="4" id="KW-0732">Signal</keyword>
<evidence type="ECO:0000259" key="9">
    <source>
        <dbReference type="Pfam" id="PF25198"/>
    </source>
</evidence>
<feature type="domain" description="Spore germination protein N-terminal" evidence="9">
    <location>
        <begin position="23"/>
        <end position="199"/>
    </location>
</feature>
<name>I4D7L4_DESAJ</name>
<dbReference type="HOGENOM" id="CLU_051140_0_0_9"/>
<dbReference type="OrthoDB" id="9816067at2"/>
<keyword evidence="6" id="KW-0564">Palmitate</keyword>
<dbReference type="InterPro" id="IPR057336">
    <property type="entry name" value="GerAC_N"/>
</dbReference>
<evidence type="ECO:0000313" key="11">
    <source>
        <dbReference type="Proteomes" id="UP000002892"/>
    </source>
</evidence>